<organism evidence="1 2">
    <name type="scientific">Planobispora rosea</name>
    <dbReference type="NCBI Taxonomy" id="35762"/>
    <lineage>
        <taxon>Bacteria</taxon>
        <taxon>Bacillati</taxon>
        <taxon>Actinomycetota</taxon>
        <taxon>Actinomycetes</taxon>
        <taxon>Streptosporangiales</taxon>
        <taxon>Streptosporangiaceae</taxon>
        <taxon>Planobispora</taxon>
    </lineage>
</organism>
<comment type="caution">
    <text evidence="1">The sequence shown here is derived from an EMBL/GenBank/DDBJ whole genome shotgun (WGS) entry which is preliminary data.</text>
</comment>
<dbReference type="RefSeq" id="WP_189242949.1">
    <property type="nucleotide sequence ID" value="NZ_BMQP01000026.1"/>
</dbReference>
<sequence>MIPDVHLIKGGMMGELTVDDLYALAIKWGENEEQARAHLGCINAPGWTVPYRLHPAYNSFGFGFALLGRASRTCPTLEPERAQIAALRLAMAIGRNALGRASWADGYVGTPLLAARLTAQAMHAVLRTNFGEHAPFLGDLEDYIASLWPAPDRACRPRNVHLALALDRQLRSLDTYEQMPGLAELVKAGMNSDSKPYSIAVGHLLRRVLGDFSSARCQLDGPVLEDLLKAAEQAASSAGA</sequence>
<reference evidence="1" key="1">
    <citation type="submission" date="2021-01" db="EMBL/GenBank/DDBJ databases">
        <title>Whole genome shotgun sequence of Planobispora rosea NBRC 15558.</title>
        <authorList>
            <person name="Komaki H."/>
            <person name="Tamura T."/>
        </authorList>
    </citation>
    <scope>NUCLEOTIDE SEQUENCE</scope>
    <source>
        <strain evidence="1">NBRC 15558</strain>
    </source>
</reference>
<keyword evidence="2" id="KW-1185">Reference proteome</keyword>
<accession>A0A8J3S3X6</accession>
<protein>
    <submittedName>
        <fullName evidence="1">Uncharacterized protein</fullName>
    </submittedName>
</protein>
<evidence type="ECO:0000313" key="1">
    <source>
        <dbReference type="EMBL" id="GIH86369.1"/>
    </source>
</evidence>
<evidence type="ECO:0000313" key="2">
    <source>
        <dbReference type="Proteomes" id="UP000655044"/>
    </source>
</evidence>
<gene>
    <name evidence="1" type="ORF">Pro02_47770</name>
</gene>
<name>A0A8J3S3X6_PLARO</name>
<proteinExistence type="predicted"/>
<dbReference type="AlphaFoldDB" id="A0A8J3S3X6"/>
<dbReference type="EMBL" id="BOOI01000046">
    <property type="protein sequence ID" value="GIH86369.1"/>
    <property type="molecule type" value="Genomic_DNA"/>
</dbReference>
<dbReference type="Proteomes" id="UP000655044">
    <property type="component" value="Unassembled WGS sequence"/>
</dbReference>